<proteinExistence type="predicted"/>
<gene>
    <name evidence="1" type="ORF">RUMOBE_00173</name>
</gene>
<dbReference type="HOGENOM" id="CLU_2749727_0_0_9"/>
<accession>A5ZMF6</accession>
<dbReference type="Proteomes" id="UP000006002">
    <property type="component" value="Unassembled WGS sequence"/>
</dbReference>
<reference evidence="1 2" key="1">
    <citation type="submission" date="2007-03" db="EMBL/GenBank/DDBJ databases">
        <authorList>
            <person name="Fulton L."/>
            <person name="Clifton S."/>
            <person name="Fulton B."/>
            <person name="Xu J."/>
            <person name="Minx P."/>
            <person name="Pepin K.H."/>
            <person name="Johnson M."/>
            <person name="Thiruvilangam P."/>
            <person name="Bhonagiri V."/>
            <person name="Nash W.E."/>
            <person name="Mardis E.R."/>
            <person name="Wilson R.K."/>
        </authorList>
    </citation>
    <scope>NUCLEOTIDE SEQUENCE [LARGE SCALE GENOMIC DNA]</scope>
    <source>
        <strain evidence="1 2">ATCC 29174</strain>
    </source>
</reference>
<dbReference type="EMBL" id="AAVO02000001">
    <property type="protein sequence ID" value="EDM89050.1"/>
    <property type="molecule type" value="Genomic_DNA"/>
</dbReference>
<evidence type="ECO:0000313" key="1">
    <source>
        <dbReference type="EMBL" id="EDM89050.1"/>
    </source>
</evidence>
<evidence type="ECO:0000313" key="2">
    <source>
        <dbReference type="Proteomes" id="UP000006002"/>
    </source>
</evidence>
<reference evidence="1 2" key="2">
    <citation type="submission" date="2007-04" db="EMBL/GenBank/DDBJ databases">
        <title>Draft genome sequence of Ruminococcus obeum (ATCC 29174).</title>
        <authorList>
            <person name="Sudarsanam P."/>
            <person name="Ley R."/>
            <person name="Guruge J."/>
            <person name="Turnbaugh P.J."/>
            <person name="Mahowald M."/>
            <person name="Liep D."/>
            <person name="Gordon J."/>
        </authorList>
    </citation>
    <scope>NUCLEOTIDE SEQUENCE [LARGE SCALE GENOMIC DNA]</scope>
    <source>
        <strain evidence="1 2">ATCC 29174</strain>
    </source>
</reference>
<dbReference type="AlphaFoldDB" id="A5ZMF6"/>
<organism evidence="1 2">
    <name type="scientific">Blautia obeum ATCC 29174</name>
    <dbReference type="NCBI Taxonomy" id="411459"/>
    <lineage>
        <taxon>Bacteria</taxon>
        <taxon>Bacillati</taxon>
        <taxon>Bacillota</taxon>
        <taxon>Clostridia</taxon>
        <taxon>Lachnospirales</taxon>
        <taxon>Lachnospiraceae</taxon>
        <taxon>Blautia</taxon>
    </lineage>
</organism>
<protein>
    <submittedName>
        <fullName evidence="1">Uncharacterized protein</fullName>
    </submittedName>
</protein>
<sequence>MKKSTSTVKLRNVPITISANVRLLLLMWSDAAQTDVTKQNVIPSPANADPYSQKDAASNSVFFMSESFSF</sequence>
<name>A5ZMF6_9FIRM</name>
<comment type="caution">
    <text evidence="1">The sequence shown here is derived from an EMBL/GenBank/DDBJ whole genome shotgun (WGS) entry which is preliminary data.</text>
</comment>